<comment type="caution">
    <text evidence="3">The sequence shown here is derived from an EMBL/GenBank/DDBJ whole genome shotgun (WGS) entry which is preliminary data.</text>
</comment>
<feature type="compositionally biased region" description="Acidic residues" evidence="1">
    <location>
        <begin position="158"/>
        <end position="170"/>
    </location>
</feature>
<proteinExistence type="predicted"/>
<dbReference type="AlphaFoldDB" id="A0A8S1F559"/>
<dbReference type="OrthoDB" id="5859334at2759"/>
<organism evidence="3 4">
    <name type="scientific">Caenorhabditis bovis</name>
    <dbReference type="NCBI Taxonomy" id="2654633"/>
    <lineage>
        <taxon>Eukaryota</taxon>
        <taxon>Metazoa</taxon>
        <taxon>Ecdysozoa</taxon>
        <taxon>Nematoda</taxon>
        <taxon>Chromadorea</taxon>
        <taxon>Rhabditida</taxon>
        <taxon>Rhabditina</taxon>
        <taxon>Rhabditomorpha</taxon>
        <taxon>Rhabditoidea</taxon>
        <taxon>Rhabditidae</taxon>
        <taxon>Peloderinae</taxon>
        <taxon>Caenorhabditis</taxon>
    </lineage>
</organism>
<feature type="transmembrane region" description="Helical" evidence="2">
    <location>
        <begin position="553"/>
        <end position="575"/>
    </location>
</feature>
<sequence>MTELPTTPIGNKQSLIDLRAGTILREHSRKDNLYFGCPIGVLLVLIILLKCTFISIWIIREYDTFDFRCTSWDGETQIFRSKRWSPFGGNSDPRSFSTTDLSEEGKHDVILNDIKHKNPMYGGSARNRHSVEKERPKIDPNIDFGPLPPTFRRKPEIEHEENGDDDDDDLPLSTMVTLTNTQLIPLKGQDQGIVKMKTIRNRVEKIGSNEEQFVEIDIANAPRIYVSKIKSRHGGEQEEQALTTDFSLINELENEKKEKEKKKKLKGKGLKKKKNKEKKRKHKNEKTNGNALNQPTTENTKSPRHLVSGGSTTRTTKRPHQSSWINGVIDPDDPKFSNQGEIRGYTMQTASRIPTTTPSSFAYEATEAIKVSENTRMMWEMDEIKYTTFLAPKTTEVTMFENRAPENNEIPPPPSPSVIEAPIVDEKISDGHTEVVTNAPSTTHKPAQQIRDGKPPLRKLMFEKKPAAPKKIVENTTKVPIFVGNTFVAPTESPYYVEVNDADTETIYIKDITPIYRNLLLNGPETTTKPYDPKHFEIELTRLKSSTLCLARMAFNVWCLFVLFSAVPFVMGMCVPRWSLFVLHIVFDFLFLVVGFVSSMTIAVMSVIVYFSIDEMTSDSLFEFLLVSFVIDIFLIIYSLIVLVAYRCCSRLVDNCIKDSNANYSLVGDGAIAEQV</sequence>
<keyword evidence="2" id="KW-0472">Membrane</keyword>
<keyword evidence="2" id="KW-1133">Transmembrane helix</keyword>
<feature type="transmembrane region" description="Helical" evidence="2">
    <location>
        <begin position="587"/>
        <end position="613"/>
    </location>
</feature>
<name>A0A8S1F559_9PELO</name>
<protein>
    <submittedName>
        <fullName evidence="3">Uncharacterized protein</fullName>
    </submittedName>
</protein>
<evidence type="ECO:0000313" key="4">
    <source>
        <dbReference type="Proteomes" id="UP000494206"/>
    </source>
</evidence>
<feature type="transmembrane region" description="Helical" evidence="2">
    <location>
        <begin position="625"/>
        <end position="646"/>
    </location>
</feature>
<accession>A0A8S1F559</accession>
<evidence type="ECO:0000256" key="2">
    <source>
        <dbReference type="SAM" id="Phobius"/>
    </source>
</evidence>
<evidence type="ECO:0000313" key="3">
    <source>
        <dbReference type="EMBL" id="CAB3408845.1"/>
    </source>
</evidence>
<feature type="compositionally biased region" description="Basic and acidic residues" evidence="1">
    <location>
        <begin position="129"/>
        <end position="140"/>
    </location>
</feature>
<feature type="region of interest" description="Disordered" evidence="1">
    <location>
        <begin position="121"/>
        <end position="170"/>
    </location>
</feature>
<reference evidence="3 4" key="1">
    <citation type="submission" date="2020-04" db="EMBL/GenBank/DDBJ databases">
        <authorList>
            <person name="Laetsch R D."/>
            <person name="Stevens L."/>
            <person name="Kumar S."/>
            <person name="Blaxter L. M."/>
        </authorList>
    </citation>
    <scope>NUCLEOTIDE SEQUENCE [LARGE SCALE GENOMIC DNA]</scope>
</reference>
<keyword evidence="2" id="KW-0812">Transmembrane</keyword>
<keyword evidence="4" id="KW-1185">Reference proteome</keyword>
<gene>
    <name evidence="3" type="ORF">CBOVIS_LOCUS10575</name>
</gene>
<feature type="compositionally biased region" description="Polar residues" evidence="1">
    <location>
        <begin position="287"/>
        <end position="300"/>
    </location>
</feature>
<dbReference type="EMBL" id="CADEPM010000007">
    <property type="protein sequence ID" value="CAB3408845.1"/>
    <property type="molecule type" value="Genomic_DNA"/>
</dbReference>
<dbReference type="Proteomes" id="UP000494206">
    <property type="component" value="Unassembled WGS sequence"/>
</dbReference>
<feature type="region of interest" description="Disordered" evidence="1">
    <location>
        <begin position="256"/>
        <end position="335"/>
    </location>
</feature>
<feature type="compositionally biased region" description="Basic residues" evidence="1">
    <location>
        <begin position="259"/>
        <end position="284"/>
    </location>
</feature>
<feature type="transmembrane region" description="Helical" evidence="2">
    <location>
        <begin position="33"/>
        <end position="59"/>
    </location>
</feature>
<evidence type="ECO:0000256" key="1">
    <source>
        <dbReference type="SAM" id="MobiDB-lite"/>
    </source>
</evidence>